<evidence type="ECO:0000256" key="4">
    <source>
        <dbReference type="ARBA" id="ARBA00022690"/>
    </source>
</evidence>
<sequence length="135" mass="13716">MSKVLTCAAAAAIACLTVASATAAATAAGTPRGDLQLWASRGESFSENTATVMLQCSPDSGDHPKARDACAAITKAGGEFEAMNGSGICTREYAPITVAALGTWDGRQVSFSKSYANRCEMRNATGAVFAFGPGA</sequence>
<feature type="chain" id="PRO_5039436917" description="Subtilisin inhibitor domain-containing protein" evidence="7">
    <location>
        <begin position="24"/>
        <end position="135"/>
    </location>
</feature>
<dbReference type="InterPro" id="IPR036819">
    <property type="entry name" value="Subtilisin_inhibitor-like_sf"/>
</dbReference>
<keyword evidence="4" id="KW-0646">Protease inhibitor</keyword>
<dbReference type="GO" id="GO:0004867">
    <property type="term" value="F:serine-type endopeptidase inhibitor activity"/>
    <property type="evidence" value="ECO:0007669"/>
    <property type="project" value="UniProtKB-KW"/>
</dbReference>
<dbReference type="Proteomes" id="UP000669179">
    <property type="component" value="Unassembled WGS sequence"/>
</dbReference>
<keyword evidence="3" id="KW-0964">Secreted</keyword>
<reference evidence="9" key="1">
    <citation type="submission" date="2021-03" db="EMBL/GenBank/DDBJ databases">
        <authorList>
            <person name="Kanchanasin P."/>
            <person name="Saeng-In P."/>
            <person name="Phongsopitanun W."/>
            <person name="Yuki M."/>
            <person name="Kudo T."/>
            <person name="Ohkuma M."/>
            <person name="Tanasupawat S."/>
        </authorList>
    </citation>
    <scope>NUCLEOTIDE SEQUENCE</scope>
    <source>
        <strain evidence="9">GKU 128</strain>
    </source>
</reference>
<dbReference type="RefSeq" id="WP_208257333.1">
    <property type="nucleotide sequence ID" value="NZ_JAGEOJ010000008.1"/>
</dbReference>
<organism evidence="9 10">
    <name type="scientific">Actinomadura barringtoniae</name>
    <dbReference type="NCBI Taxonomy" id="1427535"/>
    <lineage>
        <taxon>Bacteria</taxon>
        <taxon>Bacillati</taxon>
        <taxon>Actinomycetota</taxon>
        <taxon>Actinomycetes</taxon>
        <taxon>Streptosporangiales</taxon>
        <taxon>Thermomonosporaceae</taxon>
        <taxon>Actinomadura</taxon>
    </lineage>
</organism>
<dbReference type="EMBL" id="JAGEOJ010000008">
    <property type="protein sequence ID" value="MBO2449439.1"/>
    <property type="molecule type" value="Genomic_DNA"/>
</dbReference>
<comment type="similarity">
    <text evidence="2">Belongs to the protease inhibitor I16 (SSI) family.</text>
</comment>
<gene>
    <name evidence="9" type="ORF">J4573_20220</name>
</gene>
<feature type="domain" description="Subtilisin inhibitor" evidence="8">
    <location>
        <begin position="35"/>
        <end position="117"/>
    </location>
</feature>
<evidence type="ECO:0000256" key="1">
    <source>
        <dbReference type="ARBA" id="ARBA00004613"/>
    </source>
</evidence>
<evidence type="ECO:0000256" key="3">
    <source>
        <dbReference type="ARBA" id="ARBA00022525"/>
    </source>
</evidence>
<evidence type="ECO:0000256" key="5">
    <source>
        <dbReference type="ARBA" id="ARBA00022900"/>
    </source>
</evidence>
<proteinExistence type="inferred from homology"/>
<name>A0A939T5F0_9ACTN</name>
<evidence type="ECO:0000256" key="2">
    <source>
        <dbReference type="ARBA" id="ARBA00010472"/>
    </source>
</evidence>
<dbReference type="Gene3D" id="3.30.350.10">
    <property type="entry name" value="Subtilisin inhibitor-like"/>
    <property type="match status" value="1"/>
</dbReference>
<feature type="signal peptide" evidence="7">
    <location>
        <begin position="1"/>
        <end position="23"/>
    </location>
</feature>
<evidence type="ECO:0000313" key="9">
    <source>
        <dbReference type="EMBL" id="MBO2449439.1"/>
    </source>
</evidence>
<keyword evidence="5" id="KW-0722">Serine protease inhibitor</keyword>
<accession>A0A939T5F0</accession>
<evidence type="ECO:0000256" key="7">
    <source>
        <dbReference type="SAM" id="SignalP"/>
    </source>
</evidence>
<dbReference type="GO" id="GO:0005576">
    <property type="term" value="C:extracellular region"/>
    <property type="evidence" value="ECO:0007669"/>
    <property type="project" value="UniProtKB-SubCell"/>
</dbReference>
<protein>
    <recommendedName>
        <fullName evidence="8">Subtilisin inhibitor domain-containing protein</fullName>
    </recommendedName>
</protein>
<dbReference type="AlphaFoldDB" id="A0A939T5F0"/>
<dbReference type="PROSITE" id="PS51257">
    <property type="entry name" value="PROKAR_LIPOPROTEIN"/>
    <property type="match status" value="1"/>
</dbReference>
<evidence type="ECO:0000313" key="10">
    <source>
        <dbReference type="Proteomes" id="UP000669179"/>
    </source>
</evidence>
<evidence type="ECO:0000256" key="6">
    <source>
        <dbReference type="ARBA" id="ARBA00023157"/>
    </source>
</evidence>
<comment type="subcellular location">
    <subcellularLocation>
        <location evidence="1">Secreted</location>
    </subcellularLocation>
</comment>
<dbReference type="InterPro" id="IPR023549">
    <property type="entry name" value="Subtilisin_inhibitor"/>
</dbReference>
<comment type="caution">
    <text evidence="9">The sequence shown here is derived from an EMBL/GenBank/DDBJ whole genome shotgun (WGS) entry which is preliminary data.</text>
</comment>
<keyword evidence="6" id="KW-1015">Disulfide bond</keyword>
<keyword evidence="10" id="KW-1185">Reference proteome</keyword>
<evidence type="ECO:0000259" key="8">
    <source>
        <dbReference type="Pfam" id="PF00720"/>
    </source>
</evidence>
<dbReference type="Pfam" id="PF00720">
    <property type="entry name" value="SSI"/>
    <property type="match status" value="1"/>
</dbReference>
<keyword evidence="7" id="KW-0732">Signal</keyword>
<dbReference type="SUPFAM" id="SSF55399">
    <property type="entry name" value="Subtilisin inhibitor"/>
    <property type="match status" value="1"/>
</dbReference>